<keyword evidence="6" id="KW-1185">Reference proteome</keyword>
<protein>
    <submittedName>
        <fullName evidence="5">Site-specific DNA recombinase</fullName>
    </submittedName>
</protein>
<dbReference type="InterPro" id="IPR038109">
    <property type="entry name" value="DNA_bind_recomb_sf"/>
</dbReference>
<dbReference type="SUPFAM" id="SSF53041">
    <property type="entry name" value="Resolvase-like"/>
    <property type="match status" value="1"/>
</dbReference>
<evidence type="ECO:0000259" key="4">
    <source>
        <dbReference type="PROSITE" id="PS51737"/>
    </source>
</evidence>
<dbReference type="SMART" id="SM00857">
    <property type="entry name" value="Resolvase"/>
    <property type="match status" value="1"/>
</dbReference>
<feature type="domain" description="Resolvase/invertase-type recombinase catalytic" evidence="3">
    <location>
        <begin position="19"/>
        <end position="174"/>
    </location>
</feature>
<dbReference type="CDD" id="cd00338">
    <property type="entry name" value="Ser_Recombinase"/>
    <property type="match status" value="1"/>
</dbReference>
<dbReference type="Proteomes" id="UP000199468">
    <property type="component" value="Unassembled WGS sequence"/>
</dbReference>
<dbReference type="InterPro" id="IPR036162">
    <property type="entry name" value="Resolvase-like_N_sf"/>
</dbReference>
<dbReference type="InterPro" id="IPR011109">
    <property type="entry name" value="DNA_bind_recombinase_dom"/>
</dbReference>
<proteinExistence type="predicted"/>
<name>A0ABY0NYY7_9HYPH</name>
<dbReference type="PROSITE" id="PS51736">
    <property type="entry name" value="RECOMBINASES_3"/>
    <property type="match status" value="1"/>
</dbReference>
<dbReference type="Pfam" id="PF00239">
    <property type="entry name" value="Resolvase"/>
    <property type="match status" value="1"/>
</dbReference>
<evidence type="ECO:0000259" key="3">
    <source>
        <dbReference type="PROSITE" id="PS51736"/>
    </source>
</evidence>
<dbReference type="EMBL" id="FNBZ01000004">
    <property type="protein sequence ID" value="SDG43814.1"/>
    <property type="molecule type" value="Genomic_DNA"/>
</dbReference>
<dbReference type="Gene3D" id="3.90.1750.20">
    <property type="entry name" value="Putative Large Serine Recombinase, Chain B, Domain 2"/>
    <property type="match status" value="1"/>
</dbReference>
<dbReference type="Pfam" id="PF13408">
    <property type="entry name" value="Zn_ribbon_recom"/>
    <property type="match status" value="1"/>
</dbReference>
<dbReference type="Pfam" id="PF07508">
    <property type="entry name" value="Recombinase"/>
    <property type="match status" value="1"/>
</dbReference>
<sequence>MASKANARSQSATQSGVPYAISYMRFSTLEQKKGDTVRRQRQQALDWSVRTRIPINETITDAGKSAYNNIAAGFQTILKMVEAGQIPSGTYLLVESLDRITRSNVLDAMPLTMSLIKKGIIIVSLIDGQQYSYESLQDNGKLFLWMSSLCRSHEESALKSIRVKEAWEDKRAKARDDQTVMTELVPGWLEVVGRKKDRKIVVNDKRVEIVQRIFDMTIEGYGRRQIVRTFNDAKPPIPPFGRAVEWHTSAINKILTNRAVLGEVQPHTKPRHHAREPSGDPVPTYFPAIIPREVFYRAAQAVGSRRKAGGRVPSTYVNMLTGLGVCRECGSRMQIINKGKRPKGARYFVCSNFDRRAGCSNQVRWRVDAIEASVLDSGRWVNWSSAIPPAVTGETAEGWRHELAEYRRKRDLANRLALNGDDTLEERSKEYTRAILALQKKLREFAETEAKQAALPTGEENRRMLATLQSRLEAAGDDEIADIRTKMAQAIRRSIAKLVFSGSRVEAFFKPVRRLDGGASSPPPIIIARKGAIDIGDDTDLAFQRSLEGRPERPDDDEYDAA</sequence>
<evidence type="ECO:0000313" key="6">
    <source>
        <dbReference type="Proteomes" id="UP000199468"/>
    </source>
</evidence>
<evidence type="ECO:0000256" key="1">
    <source>
        <dbReference type="ARBA" id="ARBA00023125"/>
    </source>
</evidence>
<dbReference type="PROSITE" id="PS51737">
    <property type="entry name" value="RECOMBINASE_DNA_BIND"/>
    <property type="match status" value="1"/>
</dbReference>
<keyword evidence="1" id="KW-0238">DNA-binding</keyword>
<keyword evidence="2" id="KW-0233">DNA recombination</keyword>
<dbReference type="InterPro" id="IPR050639">
    <property type="entry name" value="SSR_resolvase"/>
</dbReference>
<dbReference type="PANTHER" id="PTHR30461:SF2">
    <property type="entry name" value="SERINE RECOMBINASE PINE-RELATED"/>
    <property type="match status" value="1"/>
</dbReference>
<accession>A0ABY0NYY7</accession>
<dbReference type="InterPro" id="IPR006119">
    <property type="entry name" value="Resolv_N"/>
</dbReference>
<feature type="domain" description="Recombinase" evidence="4">
    <location>
        <begin position="186"/>
        <end position="308"/>
    </location>
</feature>
<evidence type="ECO:0000256" key="2">
    <source>
        <dbReference type="ARBA" id="ARBA00023172"/>
    </source>
</evidence>
<gene>
    <name evidence="5" type="ORF">SAMN05421844_10418</name>
</gene>
<dbReference type="PANTHER" id="PTHR30461">
    <property type="entry name" value="DNA-INVERTASE FROM LAMBDOID PROPHAGE"/>
    <property type="match status" value="1"/>
</dbReference>
<dbReference type="Gene3D" id="3.40.50.1390">
    <property type="entry name" value="Resolvase, N-terminal catalytic domain"/>
    <property type="match status" value="1"/>
</dbReference>
<dbReference type="InterPro" id="IPR025827">
    <property type="entry name" value="Zn_ribbon_recom_dom"/>
</dbReference>
<organism evidence="5 6">
    <name type="scientific">Bosea robiniae</name>
    <dbReference type="NCBI Taxonomy" id="1036780"/>
    <lineage>
        <taxon>Bacteria</taxon>
        <taxon>Pseudomonadati</taxon>
        <taxon>Pseudomonadota</taxon>
        <taxon>Alphaproteobacteria</taxon>
        <taxon>Hyphomicrobiales</taxon>
        <taxon>Boseaceae</taxon>
        <taxon>Bosea</taxon>
    </lineage>
</organism>
<reference evidence="5 6" key="1">
    <citation type="submission" date="2016-10" db="EMBL/GenBank/DDBJ databases">
        <authorList>
            <person name="Varghese N."/>
            <person name="Submissions S."/>
        </authorList>
    </citation>
    <scope>NUCLEOTIDE SEQUENCE [LARGE SCALE GENOMIC DNA]</scope>
    <source>
        <strain evidence="5 6">DSM 26672</strain>
    </source>
</reference>
<evidence type="ECO:0000313" key="5">
    <source>
        <dbReference type="EMBL" id="SDG43814.1"/>
    </source>
</evidence>
<comment type="caution">
    <text evidence="5">The sequence shown here is derived from an EMBL/GenBank/DDBJ whole genome shotgun (WGS) entry which is preliminary data.</text>
</comment>